<feature type="transmembrane region" description="Helical" evidence="6">
    <location>
        <begin position="44"/>
        <end position="61"/>
    </location>
</feature>
<feature type="transmembrane region" description="Helical" evidence="6">
    <location>
        <begin position="222"/>
        <end position="241"/>
    </location>
</feature>
<dbReference type="PANTHER" id="PTHR42718:SF9">
    <property type="entry name" value="MAJOR FACILITATOR SUPERFAMILY MULTIDRUG TRANSPORTER MFSC"/>
    <property type="match status" value="1"/>
</dbReference>
<accession>A0A128A3Q9</accession>
<feature type="transmembrane region" description="Helical" evidence="6">
    <location>
        <begin position="262"/>
        <end position="285"/>
    </location>
</feature>
<feature type="transmembrane region" description="Helical" evidence="6">
    <location>
        <begin position="98"/>
        <end position="119"/>
    </location>
</feature>
<dbReference type="Proteomes" id="UP000196239">
    <property type="component" value="Chromosome 1"/>
</dbReference>
<dbReference type="InterPro" id="IPR020846">
    <property type="entry name" value="MFS_dom"/>
</dbReference>
<evidence type="ECO:0000256" key="4">
    <source>
        <dbReference type="ARBA" id="ARBA00022989"/>
    </source>
</evidence>
<dbReference type="SUPFAM" id="SSF103473">
    <property type="entry name" value="MFS general substrate transporter"/>
    <property type="match status" value="1"/>
</dbReference>
<keyword evidence="9" id="KW-1185">Reference proteome</keyword>
<dbReference type="KEGG" id="ndv:NDEV_1231"/>
<evidence type="ECO:0000256" key="5">
    <source>
        <dbReference type="ARBA" id="ARBA00023136"/>
    </source>
</evidence>
<organism evidence="8 9">
    <name type="scientific">Nitrosotalea devaniterrae</name>
    <dbReference type="NCBI Taxonomy" id="1078905"/>
    <lineage>
        <taxon>Archaea</taxon>
        <taxon>Nitrososphaerota</taxon>
        <taxon>Nitrososphaeria</taxon>
        <taxon>Nitrosotaleales</taxon>
        <taxon>Nitrosotaleaceae</taxon>
        <taxon>Nitrosotalea</taxon>
    </lineage>
</organism>
<feature type="transmembrane region" description="Helical" evidence="6">
    <location>
        <begin position="297"/>
        <end position="319"/>
    </location>
</feature>
<name>A0A128A3Q9_9ARCH</name>
<dbReference type="Pfam" id="PF07690">
    <property type="entry name" value="MFS_1"/>
    <property type="match status" value="1"/>
</dbReference>
<evidence type="ECO:0000313" key="9">
    <source>
        <dbReference type="Proteomes" id="UP000196239"/>
    </source>
</evidence>
<protein>
    <submittedName>
        <fullName evidence="8">Major facilitator superfamily transporter</fullName>
    </submittedName>
</protein>
<dbReference type="GO" id="GO:0022857">
    <property type="term" value="F:transmembrane transporter activity"/>
    <property type="evidence" value="ECO:0007669"/>
    <property type="project" value="InterPro"/>
</dbReference>
<sequence length="474" mass="50836">MQYKWIALTNTTICILMASLDANILIIALPRLVPDLHVSLIETIWIILSYGLVTTSVLLSFGRLADMFGRVKLYNFGLILFTIASFLCSLAQTGPELILFRIIQALGAAFLFSNSAAILTDAFDAKERGKALGLNQVSIVIGSALGLVLGGILTETLGWRAIFWVNIPIGIFAIIWSRAKLRELGSIVKGKIDWTGNLVLVAGLTLVMFGITFGSLQVVNFLGAILILSGGFSLLALFGYVESKVKEPMFDLSLFKNRFFSAGNVTIFLNSLARGALVLIMAFYLQGPSMHLSPFTAGLYLIPVSFTIATFGPISGWLSDRYGSKLLTVTGLLLSAVGFLVLSQIGAKTSFDGLVLPLSLVGAGMGLFASPNRSSIMNSVPPQRRGVAAGMSTTLVTLGNIMSLGMSFALIASTVPLSELESIFLGSSGQTESEATIASFMSSIHIIFYISTVVLLVSIIPAMMNRSQKEHVIY</sequence>
<dbReference type="AlphaFoldDB" id="A0A128A3Q9"/>
<dbReference type="PANTHER" id="PTHR42718">
    <property type="entry name" value="MAJOR FACILITATOR SUPERFAMILY MULTIDRUG TRANSPORTER MFSC"/>
    <property type="match status" value="1"/>
</dbReference>
<keyword evidence="3 6" id="KW-0812">Transmembrane</keyword>
<feature type="transmembrane region" description="Helical" evidence="6">
    <location>
        <begin position="326"/>
        <end position="347"/>
    </location>
</feature>
<evidence type="ECO:0000256" key="1">
    <source>
        <dbReference type="ARBA" id="ARBA00004141"/>
    </source>
</evidence>
<feature type="transmembrane region" description="Helical" evidence="6">
    <location>
        <begin position="435"/>
        <end position="460"/>
    </location>
</feature>
<evidence type="ECO:0000256" key="3">
    <source>
        <dbReference type="ARBA" id="ARBA00022692"/>
    </source>
</evidence>
<feature type="transmembrane region" description="Helical" evidence="6">
    <location>
        <begin position="159"/>
        <end position="177"/>
    </location>
</feature>
<comment type="subcellular location">
    <subcellularLocation>
        <location evidence="1">Membrane</location>
        <topology evidence="1">Multi-pass membrane protein</topology>
    </subcellularLocation>
</comment>
<keyword evidence="2" id="KW-0813">Transport</keyword>
<dbReference type="PROSITE" id="PS50850">
    <property type="entry name" value="MFS"/>
    <property type="match status" value="1"/>
</dbReference>
<proteinExistence type="predicted"/>
<feature type="transmembrane region" description="Helical" evidence="6">
    <location>
        <begin position="353"/>
        <end position="370"/>
    </location>
</feature>
<feature type="domain" description="Major facilitator superfamily (MFS) profile" evidence="7">
    <location>
        <begin position="7"/>
        <end position="470"/>
    </location>
</feature>
<feature type="transmembrane region" description="Helical" evidence="6">
    <location>
        <begin position="73"/>
        <end position="92"/>
    </location>
</feature>
<evidence type="ECO:0000313" key="8">
    <source>
        <dbReference type="EMBL" id="CUR51996.1"/>
    </source>
</evidence>
<dbReference type="InterPro" id="IPR036259">
    <property type="entry name" value="MFS_trans_sf"/>
</dbReference>
<evidence type="ECO:0000256" key="2">
    <source>
        <dbReference type="ARBA" id="ARBA00022448"/>
    </source>
</evidence>
<dbReference type="InterPro" id="IPR011701">
    <property type="entry name" value="MFS"/>
</dbReference>
<feature type="transmembrane region" description="Helical" evidence="6">
    <location>
        <begin position="131"/>
        <end position="153"/>
    </location>
</feature>
<feature type="transmembrane region" description="Helical" evidence="6">
    <location>
        <begin position="391"/>
        <end position="415"/>
    </location>
</feature>
<dbReference type="Gene3D" id="1.20.1250.20">
    <property type="entry name" value="MFS general substrate transporter like domains"/>
    <property type="match status" value="2"/>
</dbReference>
<gene>
    <name evidence="8" type="ORF">NDEV_1231</name>
</gene>
<feature type="transmembrane region" description="Helical" evidence="6">
    <location>
        <begin position="12"/>
        <end position="32"/>
    </location>
</feature>
<evidence type="ECO:0000256" key="6">
    <source>
        <dbReference type="SAM" id="Phobius"/>
    </source>
</evidence>
<keyword evidence="4 6" id="KW-1133">Transmembrane helix</keyword>
<dbReference type="PRINTS" id="PR01036">
    <property type="entry name" value="TCRTETB"/>
</dbReference>
<dbReference type="EMBL" id="LN890280">
    <property type="protein sequence ID" value="CUR51996.1"/>
    <property type="molecule type" value="Genomic_DNA"/>
</dbReference>
<dbReference type="GO" id="GO:0016020">
    <property type="term" value="C:membrane"/>
    <property type="evidence" value="ECO:0007669"/>
    <property type="project" value="UniProtKB-SubCell"/>
</dbReference>
<evidence type="ECO:0000259" key="7">
    <source>
        <dbReference type="PROSITE" id="PS50850"/>
    </source>
</evidence>
<dbReference type="CDD" id="cd17321">
    <property type="entry name" value="MFS_MMR_MDR_like"/>
    <property type="match status" value="1"/>
</dbReference>
<keyword evidence="5 6" id="KW-0472">Membrane</keyword>
<feature type="transmembrane region" description="Helical" evidence="6">
    <location>
        <begin position="198"/>
        <end position="216"/>
    </location>
</feature>
<reference evidence="9" key="1">
    <citation type="submission" date="2015-10" db="EMBL/GenBank/DDBJ databases">
        <authorList>
            <person name="Lehtovirta-Morley L.E."/>
            <person name="Vieille C."/>
        </authorList>
    </citation>
    <scope>NUCLEOTIDE SEQUENCE [LARGE SCALE GENOMIC DNA]</scope>
</reference>